<feature type="domain" description="EAL" evidence="3">
    <location>
        <begin position="476"/>
        <end position="730"/>
    </location>
</feature>
<protein>
    <submittedName>
        <fullName evidence="5">Bifunctional diguanylate cyclase/phosphodiesterase</fullName>
    </submittedName>
</protein>
<feature type="transmembrane region" description="Helical" evidence="2">
    <location>
        <begin position="6"/>
        <end position="27"/>
    </location>
</feature>
<dbReference type="Gene3D" id="3.30.70.270">
    <property type="match status" value="1"/>
</dbReference>
<feature type="coiled-coil region" evidence="1">
    <location>
        <begin position="269"/>
        <end position="306"/>
    </location>
</feature>
<dbReference type="InterPro" id="IPR035919">
    <property type="entry name" value="EAL_sf"/>
</dbReference>
<dbReference type="SUPFAM" id="SSF55073">
    <property type="entry name" value="Nucleotide cyclase"/>
    <property type="match status" value="1"/>
</dbReference>
<feature type="transmembrane region" description="Helical" evidence="2">
    <location>
        <begin position="249"/>
        <end position="269"/>
    </location>
</feature>
<dbReference type="PANTHER" id="PTHR44757:SF2">
    <property type="entry name" value="BIOFILM ARCHITECTURE MAINTENANCE PROTEIN MBAA"/>
    <property type="match status" value="1"/>
</dbReference>
<dbReference type="SMART" id="SM00267">
    <property type="entry name" value="GGDEF"/>
    <property type="match status" value="1"/>
</dbReference>
<dbReference type="Gene3D" id="3.20.20.450">
    <property type="entry name" value="EAL domain"/>
    <property type="match status" value="1"/>
</dbReference>
<accession>A0AB39X5D7</accession>
<dbReference type="PROSITE" id="PS50883">
    <property type="entry name" value="EAL"/>
    <property type="match status" value="1"/>
</dbReference>
<dbReference type="SMART" id="SM00052">
    <property type="entry name" value="EAL"/>
    <property type="match status" value="1"/>
</dbReference>
<keyword evidence="2" id="KW-0472">Membrane</keyword>
<dbReference type="InterPro" id="IPR043128">
    <property type="entry name" value="Rev_trsase/Diguanyl_cyclase"/>
</dbReference>
<dbReference type="AlphaFoldDB" id="A0AB39X5D7"/>
<keyword evidence="2" id="KW-1133">Transmembrane helix</keyword>
<dbReference type="Pfam" id="PF00990">
    <property type="entry name" value="GGDEF"/>
    <property type="match status" value="1"/>
</dbReference>
<dbReference type="CDD" id="cd01948">
    <property type="entry name" value="EAL"/>
    <property type="match status" value="1"/>
</dbReference>
<dbReference type="RefSeq" id="WP_369742362.1">
    <property type="nucleotide sequence ID" value="NZ_CP165718.1"/>
</dbReference>
<sequence>MLVRGWRSYFIVAIITLGVTMLAWLTLESYDHSRIHQRIQDDAQSVESNLRASLIRLMYTAEITGELLQQPSISVVDDPGQAINDILADFYKSVEAVILVDDELKIIQTYGSVNAHLAQQTELLVSPEDRLHIQQSQLQPLFVDGKNLANDAHHFALIVPFKDGSTSYFMVLLVDLQELFGATIRHHIQEGNQISVVRDNQPIFSFAANDELRNLWGKEFTIRIADSRFLFTLWPSHERFEQLHIVRPIYLPLAALFLLGLGFLAAYAINKRELNIKRLNNQLAELQLHLQTKNELQARLEFLSEHDALTELPNRNALIRYLIQHLAEQQAELGNTLVLQLNLDHFKDINNALGHKIGDELLRRVAHRLERLSLPGSYLARLGGDEFLLVKADVNSNDKAHEIATLVNKQIEPQFFINNHEIYSSFSIGMAFANDANYDAETLLRHADIALNKAKQIGYRGVCIYTQDQQSELSQRLYVLEQLHEAIESQKLEVHYQPIFDLRSNQIVSLEGLLRWRQHDGDLAFPEYFLPLVEDTGLIVRLTETILRKIFNQFKTWRDGEYHDLRIGINLSGKQLALPELPELLKENLRRTNIPAQLVYIEIREELYCSHAQFDDGILVTLKKLGFRLTVDGLGLNYDSIAAMEKCVPHQLKIGQPLIEKLPYDVIQSLITDTMIKFSRHKAIEISAVGVENQQQVDFLLQRDCVSAQGYFLSRPVPAEQVQSILDAQIQQRG</sequence>
<proteinExistence type="predicted"/>
<name>A0AB39X5D7_9GAMM</name>
<feature type="domain" description="GGDEF" evidence="4">
    <location>
        <begin position="334"/>
        <end position="467"/>
    </location>
</feature>
<dbReference type="InterPro" id="IPR001633">
    <property type="entry name" value="EAL_dom"/>
</dbReference>
<dbReference type="Pfam" id="PF00563">
    <property type="entry name" value="EAL"/>
    <property type="match status" value="1"/>
</dbReference>
<evidence type="ECO:0000256" key="1">
    <source>
        <dbReference type="SAM" id="Coils"/>
    </source>
</evidence>
<gene>
    <name evidence="5" type="ORF">AB8S08_07435</name>
</gene>
<dbReference type="InterPro" id="IPR000160">
    <property type="entry name" value="GGDEF_dom"/>
</dbReference>
<dbReference type="NCBIfam" id="TIGR00254">
    <property type="entry name" value="GGDEF"/>
    <property type="match status" value="1"/>
</dbReference>
<dbReference type="InterPro" id="IPR052155">
    <property type="entry name" value="Biofilm_reg_signaling"/>
</dbReference>
<evidence type="ECO:0000259" key="3">
    <source>
        <dbReference type="PROSITE" id="PS50883"/>
    </source>
</evidence>
<evidence type="ECO:0000313" key="5">
    <source>
        <dbReference type="EMBL" id="XDV08605.1"/>
    </source>
</evidence>
<dbReference type="InterPro" id="IPR029787">
    <property type="entry name" value="Nucleotide_cyclase"/>
</dbReference>
<dbReference type="EMBL" id="CP165718">
    <property type="protein sequence ID" value="XDV08605.1"/>
    <property type="molecule type" value="Genomic_DNA"/>
</dbReference>
<reference evidence="5" key="1">
    <citation type="submission" date="2024-07" db="EMBL/GenBank/DDBJ databases">
        <title>Whole genome sequence of bacterial strains from algal surface.</title>
        <authorList>
            <person name="Kumar P."/>
        </authorList>
    </citation>
    <scope>NUCLEOTIDE SEQUENCE</scope>
    <source>
        <strain evidence="5">PP-1MA</strain>
    </source>
</reference>
<dbReference type="CDD" id="cd01949">
    <property type="entry name" value="GGDEF"/>
    <property type="match status" value="1"/>
</dbReference>
<dbReference type="SUPFAM" id="SSF141868">
    <property type="entry name" value="EAL domain-like"/>
    <property type="match status" value="1"/>
</dbReference>
<evidence type="ECO:0000256" key="2">
    <source>
        <dbReference type="SAM" id="Phobius"/>
    </source>
</evidence>
<dbReference type="PANTHER" id="PTHR44757">
    <property type="entry name" value="DIGUANYLATE CYCLASE DGCP"/>
    <property type="match status" value="1"/>
</dbReference>
<keyword evidence="2" id="KW-0812">Transmembrane</keyword>
<organism evidence="5">
    <name type="scientific">Pseudidiomarina sp. PP-1MA</name>
    <dbReference type="NCBI Taxonomy" id="3237706"/>
    <lineage>
        <taxon>Bacteria</taxon>
        <taxon>Pseudomonadati</taxon>
        <taxon>Pseudomonadota</taxon>
        <taxon>Gammaproteobacteria</taxon>
        <taxon>Alteromonadales</taxon>
        <taxon>Idiomarinaceae</taxon>
        <taxon>Pseudidiomarina</taxon>
    </lineage>
</organism>
<keyword evidence="1" id="KW-0175">Coiled coil</keyword>
<dbReference type="PROSITE" id="PS50887">
    <property type="entry name" value="GGDEF"/>
    <property type="match status" value="1"/>
</dbReference>
<evidence type="ECO:0000259" key="4">
    <source>
        <dbReference type="PROSITE" id="PS50887"/>
    </source>
</evidence>